<keyword evidence="4" id="KW-0732">Signal</keyword>
<dbReference type="AlphaFoldDB" id="A0A9P8QMT9"/>
<dbReference type="GO" id="GO:0004034">
    <property type="term" value="F:aldose 1-epimerase activity"/>
    <property type="evidence" value="ECO:0007669"/>
    <property type="project" value="TreeGrafter"/>
</dbReference>
<dbReference type="Gene3D" id="2.70.98.10">
    <property type="match status" value="1"/>
</dbReference>
<keyword evidence="2" id="KW-0413">Isomerase</keyword>
<dbReference type="Proteomes" id="UP000827724">
    <property type="component" value="Unassembled WGS sequence"/>
</dbReference>
<dbReference type="InterPro" id="IPR008183">
    <property type="entry name" value="Aldose_1/G6P_1-epimerase"/>
</dbReference>
<dbReference type="InterPro" id="IPR014718">
    <property type="entry name" value="GH-type_carb-bd"/>
</dbReference>
<evidence type="ECO:0000256" key="2">
    <source>
        <dbReference type="ARBA" id="ARBA00023235"/>
    </source>
</evidence>
<dbReference type="GO" id="GO:0033499">
    <property type="term" value="P:galactose catabolic process via UDP-galactose, Leloir pathway"/>
    <property type="evidence" value="ECO:0007669"/>
    <property type="project" value="TreeGrafter"/>
</dbReference>
<dbReference type="GO" id="GO:0006006">
    <property type="term" value="P:glucose metabolic process"/>
    <property type="evidence" value="ECO:0007669"/>
    <property type="project" value="TreeGrafter"/>
</dbReference>
<evidence type="ECO:0000256" key="3">
    <source>
        <dbReference type="ARBA" id="ARBA00023277"/>
    </source>
</evidence>
<dbReference type="CDD" id="cd09019">
    <property type="entry name" value="galactose_mutarotase_like"/>
    <property type="match status" value="1"/>
</dbReference>
<evidence type="ECO:0000256" key="4">
    <source>
        <dbReference type="SAM" id="SignalP"/>
    </source>
</evidence>
<keyword evidence="3" id="KW-0119">Carbohydrate metabolism</keyword>
<evidence type="ECO:0008006" key="7">
    <source>
        <dbReference type="Google" id="ProtNLM"/>
    </source>
</evidence>
<dbReference type="InterPro" id="IPR047215">
    <property type="entry name" value="Galactose_mutarotase-like"/>
</dbReference>
<dbReference type="OrthoDB" id="274691at2759"/>
<proteinExistence type="inferred from homology"/>
<dbReference type="EMBL" id="JAIWOZ010000003">
    <property type="protein sequence ID" value="KAH6608024.1"/>
    <property type="molecule type" value="Genomic_DNA"/>
</dbReference>
<dbReference type="PANTHER" id="PTHR10091">
    <property type="entry name" value="ALDOSE-1-EPIMERASE"/>
    <property type="match status" value="1"/>
</dbReference>
<dbReference type="PANTHER" id="PTHR10091:SF6">
    <property type="entry name" value="1-EPIMERASE, PUTATIVE (AFU_ORTHOLOGUE AFUA_3G13240)-RELATED"/>
    <property type="match status" value="1"/>
</dbReference>
<organism evidence="5 6">
    <name type="scientific">Trichoderma cornu-damae</name>
    <dbReference type="NCBI Taxonomy" id="654480"/>
    <lineage>
        <taxon>Eukaryota</taxon>
        <taxon>Fungi</taxon>
        <taxon>Dikarya</taxon>
        <taxon>Ascomycota</taxon>
        <taxon>Pezizomycotina</taxon>
        <taxon>Sordariomycetes</taxon>
        <taxon>Hypocreomycetidae</taxon>
        <taxon>Hypocreales</taxon>
        <taxon>Hypocreaceae</taxon>
        <taxon>Trichoderma</taxon>
    </lineage>
</organism>
<comment type="caution">
    <text evidence="5">The sequence shown here is derived from an EMBL/GenBank/DDBJ whole genome shotgun (WGS) entry which is preliminary data.</text>
</comment>
<reference evidence="5" key="1">
    <citation type="submission" date="2021-08" db="EMBL/GenBank/DDBJ databases">
        <title>Chromosome-Level Trichoderma cornu-damae using Hi-C Data.</title>
        <authorList>
            <person name="Kim C.S."/>
        </authorList>
    </citation>
    <scope>NUCLEOTIDE SEQUENCE</scope>
    <source>
        <strain evidence="5">KA19-0412C</strain>
    </source>
</reference>
<feature type="signal peptide" evidence="4">
    <location>
        <begin position="1"/>
        <end position="23"/>
    </location>
</feature>
<dbReference type="GO" id="GO:0030246">
    <property type="term" value="F:carbohydrate binding"/>
    <property type="evidence" value="ECO:0007669"/>
    <property type="project" value="InterPro"/>
</dbReference>
<evidence type="ECO:0000313" key="5">
    <source>
        <dbReference type="EMBL" id="KAH6608024.1"/>
    </source>
</evidence>
<sequence>MKLTSNSLVLLAAASALPLAVSATSVGSGPDKDGKYWIRAKGIEASFIPYGASISNLFINDRYGIQRDIVGGFDNASYYSIDKQHPHFGGVPGRYANRIKNSTFTIDGTTYHTLPNENPTKAEPNGTDTLHGGPDGWDWRNFTVSAHTPTSITFSIVDPDGKEGFPGEVVSYITYTVQEMQWDMKMVALATTKKTPIMLSSHTYWNLDGFANNETQTVLNHTLHLPYSGQRVGVDGFLIPTGEILANTKDTANDFWSRPKQFVEGFQQSGIQNNCGNNCPGYDNCYLVNRDALQSFDWRTEGPIARLSSAWSGIHLDIYSDQAAFQVYSCNGQNGSVALKKTQGLHNNKQFPRTIPVYGCVALEVEDWIDGINNPEWGRKQIFGPGDAPYVLQASHRFRIDEK</sequence>
<feature type="chain" id="PRO_5040114230" description="Aldose 1-epimerase" evidence="4">
    <location>
        <begin position="24"/>
        <end position="403"/>
    </location>
</feature>
<evidence type="ECO:0000256" key="1">
    <source>
        <dbReference type="ARBA" id="ARBA00006206"/>
    </source>
</evidence>
<accession>A0A9P8QMT9</accession>
<dbReference type="SUPFAM" id="SSF74650">
    <property type="entry name" value="Galactose mutarotase-like"/>
    <property type="match status" value="1"/>
</dbReference>
<dbReference type="FunFam" id="2.70.98.10:FF:000014">
    <property type="entry name" value="Aldose 1-epimerase, putative"/>
    <property type="match status" value="1"/>
</dbReference>
<keyword evidence="6" id="KW-1185">Reference proteome</keyword>
<dbReference type="Pfam" id="PF01263">
    <property type="entry name" value="Aldose_epim"/>
    <property type="match status" value="1"/>
</dbReference>
<evidence type="ECO:0000313" key="6">
    <source>
        <dbReference type="Proteomes" id="UP000827724"/>
    </source>
</evidence>
<comment type="similarity">
    <text evidence="1">Belongs to the aldose epimerase family.</text>
</comment>
<name>A0A9P8QMT9_9HYPO</name>
<protein>
    <recommendedName>
        <fullName evidence="7">Aldose 1-epimerase</fullName>
    </recommendedName>
</protein>
<dbReference type="InterPro" id="IPR011013">
    <property type="entry name" value="Gal_mutarotase_sf_dom"/>
</dbReference>
<gene>
    <name evidence="5" type="ORF">Trco_004337</name>
</gene>